<evidence type="ECO:0000313" key="1">
    <source>
        <dbReference type="EMBL" id="MDT0465419.1"/>
    </source>
</evidence>
<keyword evidence="2" id="KW-1185">Reference proteome</keyword>
<proteinExistence type="predicted"/>
<name>A0ABU2TWT7_9ACTN</name>
<dbReference type="RefSeq" id="WP_311696888.1">
    <property type="nucleotide sequence ID" value="NZ_JAVREY010000024.1"/>
</dbReference>
<sequence>MSDAFSARLSPKARDVLTALSDHAQQIVGDVLDIAGRDPWSFPPFDSRDPEGEDVRSASVGQLSIVYWINRPAGRLYVVDIVWLG</sequence>
<dbReference type="EMBL" id="JAVREY010000024">
    <property type="protein sequence ID" value="MDT0465419.1"/>
    <property type="molecule type" value="Genomic_DNA"/>
</dbReference>
<evidence type="ECO:0000313" key="2">
    <source>
        <dbReference type="Proteomes" id="UP001183809"/>
    </source>
</evidence>
<dbReference type="Proteomes" id="UP001183809">
    <property type="component" value="Unassembled WGS sequence"/>
</dbReference>
<comment type="caution">
    <text evidence="1">The sequence shown here is derived from an EMBL/GenBank/DDBJ whole genome shotgun (WGS) entry which is preliminary data.</text>
</comment>
<gene>
    <name evidence="1" type="ORF">RM764_20840</name>
</gene>
<evidence type="ECO:0008006" key="3">
    <source>
        <dbReference type="Google" id="ProtNLM"/>
    </source>
</evidence>
<accession>A0ABU2TWT7</accession>
<protein>
    <recommendedName>
        <fullName evidence="3">Type II toxin-antitoxin system RelE/ParE family toxin</fullName>
    </recommendedName>
</protein>
<organism evidence="1 2">
    <name type="scientific">Streptomyces gibsoniae</name>
    <dbReference type="NCBI Taxonomy" id="3075529"/>
    <lineage>
        <taxon>Bacteria</taxon>
        <taxon>Bacillati</taxon>
        <taxon>Actinomycetota</taxon>
        <taxon>Actinomycetes</taxon>
        <taxon>Kitasatosporales</taxon>
        <taxon>Streptomycetaceae</taxon>
        <taxon>Streptomyces</taxon>
    </lineage>
</organism>
<reference evidence="2" key="1">
    <citation type="submission" date="2023-07" db="EMBL/GenBank/DDBJ databases">
        <title>30 novel species of actinomycetes from the DSMZ collection.</title>
        <authorList>
            <person name="Nouioui I."/>
        </authorList>
    </citation>
    <scope>NUCLEOTIDE SEQUENCE [LARGE SCALE GENOMIC DNA]</scope>
    <source>
        <strain evidence="2">DSM 41699</strain>
    </source>
</reference>